<keyword evidence="3" id="KW-1003">Cell membrane</keyword>
<evidence type="ECO:0000256" key="3">
    <source>
        <dbReference type="ARBA" id="ARBA00022475"/>
    </source>
</evidence>
<dbReference type="RefSeq" id="WP_152277847.1">
    <property type="nucleotide sequence ID" value="NZ_WEKV01000014.1"/>
</dbReference>
<reference evidence="9 10" key="1">
    <citation type="submission" date="2019-10" db="EMBL/GenBank/DDBJ databases">
        <title>Draft Genome Sequence of the Caffeine Degrading Methylotroph Methylorubrum populi PINKEL.</title>
        <authorList>
            <person name="Dawson S.C."/>
            <person name="Zhang X."/>
            <person name="Wright M.E."/>
            <person name="Sharma G."/>
            <person name="Langner J.T."/>
            <person name="Ditty J.L."/>
            <person name="Subuyuj G.A."/>
        </authorList>
    </citation>
    <scope>NUCLEOTIDE SEQUENCE [LARGE SCALE GENOMIC DNA]</scope>
    <source>
        <strain evidence="9 10">Pinkel</strain>
    </source>
</reference>
<dbReference type="AlphaFoldDB" id="A0A833J4Z8"/>
<feature type="domain" description="ABC transmembrane type-1" evidence="8">
    <location>
        <begin position="92"/>
        <end position="272"/>
    </location>
</feature>
<organism evidence="9 10">
    <name type="scientific">Methylorubrum populi</name>
    <dbReference type="NCBI Taxonomy" id="223967"/>
    <lineage>
        <taxon>Bacteria</taxon>
        <taxon>Pseudomonadati</taxon>
        <taxon>Pseudomonadota</taxon>
        <taxon>Alphaproteobacteria</taxon>
        <taxon>Hyphomicrobiales</taxon>
        <taxon>Methylobacteriaceae</taxon>
        <taxon>Methylorubrum</taxon>
    </lineage>
</organism>
<comment type="caution">
    <text evidence="9">The sequence shown here is derived from an EMBL/GenBank/DDBJ whole genome shotgun (WGS) entry which is preliminary data.</text>
</comment>
<feature type="transmembrane region" description="Helical" evidence="7">
    <location>
        <begin position="254"/>
        <end position="277"/>
    </location>
</feature>
<feature type="transmembrane region" description="Helical" evidence="7">
    <location>
        <begin position="38"/>
        <end position="58"/>
    </location>
</feature>
<evidence type="ECO:0000313" key="10">
    <source>
        <dbReference type="Proteomes" id="UP000469949"/>
    </source>
</evidence>
<keyword evidence="2 7" id="KW-0813">Transport</keyword>
<evidence type="ECO:0000256" key="5">
    <source>
        <dbReference type="ARBA" id="ARBA00022989"/>
    </source>
</evidence>
<name>A0A833J4Z8_9HYPH</name>
<protein>
    <submittedName>
        <fullName evidence="9">Urea carboxylase ABC transporter permease protein</fullName>
    </submittedName>
</protein>
<comment type="similarity">
    <text evidence="7">Belongs to the binding-protein-dependent transport system permease family.</text>
</comment>
<keyword evidence="5 7" id="KW-1133">Transmembrane helix</keyword>
<dbReference type="GO" id="GO:0010438">
    <property type="term" value="P:cellular response to sulfur starvation"/>
    <property type="evidence" value="ECO:0007669"/>
    <property type="project" value="TreeGrafter"/>
</dbReference>
<evidence type="ECO:0000256" key="6">
    <source>
        <dbReference type="ARBA" id="ARBA00023136"/>
    </source>
</evidence>
<evidence type="ECO:0000259" key="8">
    <source>
        <dbReference type="PROSITE" id="PS50928"/>
    </source>
</evidence>
<dbReference type="Pfam" id="PF00528">
    <property type="entry name" value="BPD_transp_1"/>
    <property type="match status" value="1"/>
</dbReference>
<dbReference type="InterPro" id="IPR035906">
    <property type="entry name" value="MetI-like_sf"/>
</dbReference>
<dbReference type="Proteomes" id="UP000469949">
    <property type="component" value="Unassembled WGS sequence"/>
</dbReference>
<dbReference type="SUPFAM" id="SSF161098">
    <property type="entry name" value="MetI-like"/>
    <property type="match status" value="1"/>
</dbReference>
<dbReference type="InterPro" id="IPR000515">
    <property type="entry name" value="MetI-like"/>
</dbReference>
<comment type="subcellular location">
    <subcellularLocation>
        <location evidence="1 7">Cell membrane</location>
        <topology evidence="1 7">Multi-pass membrane protein</topology>
    </subcellularLocation>
</comment>
<dbReference type="Gene3D" id="1.10.3720.10">
    <property type="entry name" value="MetI-like"/>
    <property type="match status" value="1"/>
</dbReference>
<gene>
    <name evidence="9" type="ORF">F8B43_3619</name>
</gene>
<dbReference type="GO" id="GO:0055085">
    <property type="term" value="P:transmembrane transport"/>
    <property type="evidence" value="ECO:0007669"/>
    <property type="project" value="InterPro"/>
</dbReference>
<proteinExistence type="inferred from homology"/>
<sequence>MSGGVTEAALAVERAVAAPHPRRAGTGARLGASALNRLAPLLGLAGLLALWFAGGLVLESVPAYAAFAGFAPGPALASFAELIASGEAWRAAAPSLARIGQGLAAAFLLGAPLGLLVGSAPLAERILQPPFQLLRMISPLAWMPVAVLAFPSWDGAIVFLIAAAAIWPILFSTAAGVKRVDPVWLAMARNLGAGRLAALRAVIVPAVLQDILTGLRLALGVAWIVLVPAEYLGVTSGLGYAINDARDTLSYDRLAALVLLIGLIGYALDSVLGRLAARARWIPTS</sequence>
<feature type="transmembrane region" description="Helical" evidence="7">
    <location>
        <begin position="96"/>
        <end position="120"/>
    </location>
</feature>
<feature type="transmembrane region" description="Helical" evidence="7">
    <location>
        <begin position="157"/>
        <end position="177"/>
    </location>
</feature>
<dbReference type="CDD" id="cd06261">
    <property type="entry name" value="TM_PBP2"/>
    <property type="match status" value="1"/>
</dbReference>
<dbReference type="EMBL" id="WEKV01000014">
    <property type="protein sequence ID" value="KAB7783696.1"/>
    <property type="molecule type" value="Genomic_DNA"/>
</dbReference>
<dbReference type="PANTHER" id="PTHR30151">
    <property type="entry name" value="ALKANE SULFONATE ABC TRANSPORTER-RELATED, MEMBRANE SUBUNIT"/>
    <property type="match status" value="1"/>
</dbReference>
<evidence type="ECO:0000256" key="1">
    <source>
        <dbReference type="ARBA" id="ARBA00004651"/>
    </source>
</evidence>
<evidence type="ECO:0000256" key="7">
    <source>
        <dbReference type="RuleBase" id="RU363032"/>
    </source>
</evidence>
<keyword evidence="6 7" id="KW-0472">Membrane</keyword>
<evidence type="ECO:0000256" key="2">
    <source>
        <dbReference type="ARBA" id="ARBA00022448"/>
    </source>
</evidence>
<feature type="transmembrane region" description="Helical" evidence="7">
    <location>
        <begin position="64"/>
        <end position="84"/>
    </location>
</feature>
<dbReference type="PROSITE" id="PS50928">
    <property type="entry name" value="ABC_TM1"/>
    <property type="match status" value="1"/>
</dbReference>
<dbReference type="PANTHER" id="PTHR30151:SF25">
    <property type="entry name" value="TAURINE TRANSPORT SYSTEM PERMEASE PROTEIN TAUC"/>
    <property type="match status" value="1"/>
</dbReference>
<feature type="transmembrane region" description="Helical" evidence="7">
    <location>
        <begin position="132"/>
        <end position="150"/>
    </location>
</feature>
<keyword evidence="4 7" id="KW-0812">Transmembrane</keyword>
<accession>A0A833J4Z8</accession>
<feature type="transmembrane region" description="Helical" evidence="7">
    <location>
        <begin position="220"/>
        <end position="242"/>
    </location>
</feature>
<dbReference type="GO" id="GO:0005886">
    <property type="term" value="C:plasma membrane"/>
    <property type="evidence" value="ECO:0007669"/>
    <property type="project" value="UniProtKB-SubCell"/>
</dbReference>
<evidence type="ECO:0000256" key="4">
    <source>
        <dbReference type="ARBA" id="ARBA00022692"/>
    </source>
</evidence>
<evidence type="ECO:0000313" key="9">
    <source>
        <dbReference type="EMBL" id="KAB7783696.1"/>
    </source>
</evidence>